<comment type="caution">
    <text evidence="1">The sequence shown here is derived from an EMBL/GenBank/DDBJ whole genome shotgun (WGS) entry which is preliminary data.</text>
</comment>
<organism evidence="1 2">
    <name type="scientific">Vreelandella rituensis</name>
    <dbReference type="NCBI Taxonomy" id="2282306"/>
    <lineage>
        <taxon>Bacteria</taxon>
        <taxon>Pseudomonadati</taxon>
        <taxon>Pseudomonadota</taxon>
        <taxon>Gammaproteobacteria</taxon>
        <taxon>Oceanospirillales</taxon>
        <taxon>Halomonadaceae</taxon>
        <taxon>Vreelandella</taxon>
    </lineage>
</organism>
<evidence type="ECO:0000313" key="2">
    <source>
        <dbReference type="Proteomes" id="UP000253204"/>
    </source>
</evidence>
<gene>
    <name evidence="1" type="ORF">DU506_01790</name>
</gene>
<evidence type="ECO:0000313" key="1">
    <source>
        <dbReference type="EMBL" id="RCV93917.1"/>
    </source>
</evidence>
<keyword evidence="2" id="KW-1185">Reference proteome</keyword>
<dbReference type="AlphaFoldDB" id="A0A368UBC3"/>
<accession>A0A368UBC3</accession>
<dbReference type="Proteomes" id="UP000253204">
    <property type="component" value="Unassembled WGS sequence"/>
</dbReference>
<dbReference type="RefSeq" id="WP_114485245.1">
    <property type="nucleotide sequence ID" value="NZ_CBCSHM010000001.1"/>
</dbReference>
<proteinExistence type="predicted"/>
<dbReference type="EMBL" id="QPIJ01000001">
    <property type="protein sequence ID" value="RCV93917.1"/>
    <property type="molecule type" value="Genomic_DNA"/>
</dbReference>
<sequence length="63" mass="6731">MTDTFEAIIRNALARGGVIMTHIGVLGREDVDKLVLSEGLSRDEAINRLAQRAASNHQADAAA</sequence>
<name>A0A368UBC3_9GAMM</name>
<protein>
    <submittedName>
        <fullName evidence="1">Uncharacterized protein</fullName>
    </submittedName>
</protein>
<reference evidence="1 2" key="1">
    <citation type="submission" date="2018-07" db="EMBL/GenBank/DDBJ databases">
        <title>Halomonas rutogse sp. nov., isolated from Lake TangqianCo on Tibetan Plateau.</title>
        <authorList>
            <person name="Lu H."/>
            <person name="Xing P."/>
            <person name="Wu Q."/>
        </authorList>
    </citation>
    <scope>NUCLEOTIDE SEQUENCE [LARGE SCALE GENOMIC DNA]</scope>
    <source>
        <strain evidence="1 2">TQ8S</strain>
    </source>
</reference>